<organism evidence="1 2">
    <name type="scientific">Streptomyces ferrugineus</name>
    <dbReference type="NCBI Taxonomy" id="1413221"/>
    <lineage>
        <taxon>Bacteria</taxon>
        <taxon>Bacillati</taxon>
        <taxon>Actinomycetota</taxon>
        <taxon>Actinomycetes</taxon>
        <taxon>Kitasatosporales</taxon>
        <taxon>Streptomycetaceae</taxon>
        <taxon>Streptomyces</taxon>
    </lineage>
</organism>
<dbReference type="InterPro" id="IPR016181">
    <property type="entry name" value="Acyl_CoA_acyltransferase"/>
</dbReference>
<keyword evidence="2" id="KW-1185">Reference proteome</keyword>
<keyword evidence="1" id="KW-0808">Transferase</keyword>
<accession>A0A7M2SPD8</accession>
<name>A0A7M2SPD8_9ACTN</name>
<dbReference type="Proteomes" id="UP000594205">
    <property type="component" value="Chromosome"/>
</dbReference>
<dbReference type="KEGG" id="sfeu:IM697_02495"/>
<proteinExistence type="predicted"/>
<gene>
    <name evidence="1" type="ORF">IM697_02495</name>
</gene>
<evidence type="ECO:0000313" key="1">
    <source>
        <dbReference type="EMBL" id="QOV37338.1"/>
    </source>
</evidence>
<dbReference type="RefSeq" id="WP_194044260.1">
    <property type="nucleotide sequence ID" value="NZ_CP063373.1"/>
</dbReference>
<dbReference type="SUPFAM" id="SSF55729">
    <property type="entry name" value="Acyl-CoA N-acyltransferases (Nat)"/>
    <property type="match status" value="1"/>
</dbReference>
<reference evidence="1 2" key="1">
    <citation type="submission" date="2020-10" db="EMBL/GenBank/DDBJ databases">
        <title>Streptomyces ferrugineus complate genome analysis.</title>
        <authorList>
            <person name="Anwar N."/>
        </authorList>
    </citation>
    <scope>NUCLEOTIDE SEQUENCE [LARGE SCALE GENOMIC DNA]</scope>
    <source>
        <strain evidence="1 2">CCTCC AA2014009</strain>
    </source>
</reference>
<dbReference type="GO" id="GO:0016740">
    <property type="term" value="F:transferase activity"/>
    <property type="evidence" value="ECO:0007669"/>
    <property type="project" value="UniProtKB-KW"/>
</dbReference>
<dbReference type="AlphaFoldDB" id="A0A7M2SPD8"/>
<sequence length="394" mass="43489">MAHSSSSARDRDSGLHRSLAWLEAEEGRVSREAFYVSLAGTLASCYPLPHTALHRTYATWEILCGAPVEELIRQLPQRQRESAEAELAFVRSRLPAEATDTLAVVTPGCVFPGVSLSAKLTADDLNLLVGAVEAQAQDLGLPVVEFGHLRDDTAADRTLHETLQARGYSAVTVGADAVLDTSPYPDLDAYFSGFPSHRRKVMRKERRLFEGTHATVRVDGPAGLTDDLVALQLARYRRYGQRADRDAVRDRFARASKIPGLKVLRADVEEHLLSATAPAGPLGFVAFYEDHRTRRILTRLGAFSEYGAAYFNIAYYELIAHAARTGGMRIHYGDSTYLAKTLRGCRLTRLTSYFRATDESLHDSLARAGRLRTALEEQQFAQALPKVKGRSVEA</sequence>
<protein>
    <submittedName>
        <fullName evidence="1">N-acetyltransferase</fullName>
    </submittedName>
</protein>
<dbReference type="EMBL" id="CP063373">
    <property type="protein sequence ID" value="QOV37338.1"/>
    <property type="molecule type" value="Genomic_DNA"/>
</dbReference>
<evidence type="ECO:0000313" key="2">
    <source>
        <dbReference type="Proteomes" id="UP000594205"/>
    </source>
</evidence>